<feature type="region of interest" description="Disordered" evidence="1">
    <location>
        <begin position="10"/>
        <end position="32"/>
    </location>
</feature>
<reference evidence="2 3" key="1">
    <citation type="journal article" date="2018" name="Evol. Lett.">
        <title>Horizontal gene cluster transfer increased hallucinogenic mushroom diversity.</title>
        <authorList>
            <person name="Reynolds H.T."/>
            <person name="Vijayakumar V."/>
            <person name="Gluck-Thaler E."/>
            <person name="Korotkin H.B."/>
            <person name="Matheny P.B."/>
            <person name="Slot J.C."/>
        </authorList>
    </citation>
    <scope>NUCLEOTIDE SEQUENCE [LARGE SCALE GENOMIC DNA]</scope>
    <source>
        <strain evidence="2 3">2631</strain>
    </source>
</reference>
<evidence type="ECO:0000256" key="1">
    <source>
        <dbReference type="SAM" id="MobiDB-lite"/>
    </source>
</evidence>
<comment type="caution">
    <text evidence="2">The sequence shown here is derived from an EMBL/GenBank/DDBJ whole genome shotgun (WGS) entry which is preliminary data.</text>
</comment>
<feature type="compositionally biased region" description="Basic and acidic residues" evidence="1">
    <location>
        <begin position="641"/>
        <end position="663"/>
    </location>
</feature>
<keyword evidence="3" id="KW-1185">Reference proteome</keyword>
<feature type="compositionally biased region" description="Basic and acidic residues" evidence="1">
    <location>
        <begin position="406"/>
        <end position="425"/>
    </location>
</feature>
<dbReference type="EMBL" id="NHYD01003420">
    <property type="protein sequence ID" value="PPQ78388.1"/>
    <property type="molecule type" value="Genomic_DNA"/>
</dbReference>
<feature type="region of interest" description="Disordered" evidence="1">
    <location>
        <begin position="333"/>
        <end position="450"/>
    </location>
</feature>
<dbReference type="OrthoDB" id="3168838at2759"/>
<feature type="compositionally biased region" description="Basic and acidic residues" evidence="1">
    <location>
        <begin position="558"/>
        <end position="572"/>
    </location>
</feature>
<dbReference type="Proteomes" id="UP000283269">
    <property type="component" value="Unassembled WGS sequence"/>
</dbReference>
<accession>A0A409WIN7</accession>
<evidence type="ECO:0000313" key="2">
    <source>
        <dbReference type="EMBL" id="PPQ78388.1"/>
    </source>
</evidence>
<name>A0A409WIN7_PSICY</name>
<protein>
    <submittedName>
        <fullName evidence="2">Uncharacterized protein</fullName>
    </submittedName>
</protein>
<organism evidence="2 3">
    <name type="scientific">Psilocybe cyanescens</name>
    <dbReference type="NCBI Taxonomy" id="93625"/>
    <lineage>
        <taxon>Eukaryota</taxon>
        <taxon>Fungi</taxon>
        <taxon>Dikarya</taxon>
        <taxon>Basidiomycota</taxon>
        <taxon>Agaricomycotina</taxon>
        <taxon>Agaricomycetes</taxon>
        <taxon>Agaricomycetidae</taxon>
        <taxon>Agaricales</taxon>
        <taxon>Agaricineae</taxon>
        <taxon>Strophariaceae</taxon>
        <taxon>Psilocybe</taxon>
    </lineage>
</organism>
<dbReference type="STRING" id="93625.A0A409WIN7"/>
<sequence length="663" mass="72844">MGLLKRLFSIGSKKNKKQRPPVDQDVPPMPEQPWAEIRPVVDEEHEAAVSRLLRSSSARYVEASELDYATLPPLPHPINRVVQTPASSTISLGSASVTQRGTYNVTVYGRRKHSADFGDAHQEPDDNTDKAAQKKSNRTSLHPVDDSRVLRLRSDPSVASLIDLYDDHGKLAADVFSNSPPNTPNDNREEGRAQVRRNGSTLRQLLGASSSLNSREGNESGSVEGDISWAERFLAETEATSSRSSLVLQTPTASSNTQLLEPEISFVTDGSLVNTTFDNPAISSMEVELSMSIETSQDFEIMEDASQKNHPYSNSNPSTPQRASQVFGFLTKGKQSKPAEDLDRSLPEVPSCFSTPSEENAPSKNSGFDGNPPRFQFNSSHFPAMPTSHVDDTPRNTRPQSLVEESPSRWEPRSTFSEDSHDYRTVPRSSFHAPGSFATPNPLLNNNPENNNNAIKVIMNGPTKVIVTAPTPSTNHNGPSRLLRGPRAPPRKSSNGGVHRRRSALVELSNSPPTSPSDPFMAPAPRKRAQTHRRSGSQSSAHSYGSCEAGPEYVSRPKKLERTSSGSHRKENQLGLAVKTELPSTPLRSNTIASRSLLRTVVQHAMFRPPIDGMIPSPASSSDMSPYGRQIMMDVRQQRMKAREADRQKHGSRYAAERDAQRI</sequence>
<feature type="compositionally biased region" description="Low complexity" evidence="1">
    <location>
        <begin position="536"/>
        <end position="546"/>
    </location>
</feature>
<feature type="compositionally biased region" description="Basic and acidic residues" evidence="1">
    <location>
        <begin position="337"/>
        <end position="346"/>
    </location>
</feature>
<dbReference type="InParanoid" id="A0A409WIN7"/>
<dbReference type="AlphaFoldDB" id="A0A409WIN7"/>
<feature type="region of interest" description="Disordered" evidence="1">
    <location>
        <begin position="637"/>
        <end position="663"/>
    </location>
</feature>
<feature type="compositionally biased region" description="Low complexity" evidence="1">
    <location>
        <begin position="440"/>
        <end position="450"/>
    </location>
</feature>
<feature type="compositionally biased region" description="Basic residues" evidence="1">
    <location>
        <begin position="525"/>
        <end position="535"/>
    </location>
</feature>
<feature type="region of interest" description="Disordered" evidence="1">
    <location>
        <begin position="115"/>
        <end position="148"/>
    </location>
</feature>
<gene>
    <name evidence="2" type="ORF">CVT25_011611</name>
</gene>
<feature type="region of interest" description="Disordered" evidence="1">
    <location>
        <begin position="467"/>
        <end position="576"/>
    </location>
</feature>
<feature type="compositionally biased region" description="Polar residues" evidence="1">
    <location>
        <begin position="352"/>
        <end position="368"/>
    </location>
</feature>
<feature type="compositionally biased region" description="Basic and acidic residues" evidence="1">
    <location>
        <begin position="115"/>
        <end position="132"/>
    </location>
</feature>
<proteinExistence type="predicted"/>
<feature type="region of interest" description="Disordered" evidence="1">
    <location>
        <begin position="173"/>
        <end position="197"/>
    </location>
</feature>
<evidence type="ECO:0000313" key="3">
    <source>
        <dbReference type="Proteomes" id="UP000283269"/>
    </source>
</evidence>